<feature type="transmembrane region" description="Helical" evidence="7">
    <location>
        <begin position="320"/>
        <end position="337"/>
    </location>
</feature>
<dbReference type="OrthoDB" id="9787548at2"/>
<feature type="transmembrane region" description="Helical" evidence="7">
    <location>
        <begin position="148"/>
        <end position="165"/>
    </location>
</feature>
<keyword evidence="5 7" id="KW-1133">Transmembrane helix</keyword>
<evidence type="ECO:0000256" key="5">
    <source>
        <dbReference type="ARBA" id="ARBA00022989"/>
    </source>
</evidence>
<dbReference type="KEGG" id="cyz:C3B44_11160"/>
<comment type="caution">
    <text evidence="8">The sequence shown here is derived from an EMBL/GenBank/DDBJ whole genome shotgun (WGS) entry which is preliminary data.</text>
</comment>
<evidence type="ECO:0000256" key="4">
    <source>
        <dbReference type="ARBA" id="ARBA00022692"/>
    </source>
</evidence>
<protein>
    <submittedName>
        <fullName evidence="8">Divalent metal cation transporter</fullName>
    </submittedName>
</protein>
<feature type="transmembrane region" description="Helical" evidence="7">
    <location>
        <begin position="185"/>
        <end position="203"/>
    </location>
</feature>
<dbReference type="GO" id="GO:0034755">
    <property type="term" value="P:iron ion transmembrane transport"/>
    <property type="evidence" value="ECO:0007669"/>
    <property type="project" value="TreeGrafter"/>
</dbReference>
<feature type="transmembrane region" description="Helical" evidence="7">
    <location>
        <begin position="275"/>
        <end position="308"/>
    </location>
</feature>
<dbReference type="InterPro" id="IPR001734">
    <property type="entry name" value="Na/solute_symporter"/>
</dbReference>
<dbReference type="Gene3D" id="1.20.1730.10">
    <property type="entry name" value="Sodium/glucose cotransporter"/>
    <property type="match status" value="1"/>
</dbReference>
<evidence type="ECO:0000256" key="2">
    <source>
        <dbReference type="ARBA" id="ARBA00006434"/>
    </source>
</evidence>
<evidence type="ECO:0000313" key="8">
    <source>
        <dbReference type="EMBL" id="PWC02119.1"/>
    </source>
</evidence>
<dbReference type="PROSITE" id="PS50283">
    <property type="entry name" value="NA_SOLUT_SYMP_3"/>
    <property type="match status" value="1"/>
</dbReference>
<reference evidence="9" key="1">
    <citation type="submission" date="2018-04" db="EMBL/GenBank/DDBJ databases">
        <authorList>
            <person name="Liu S."/>
            <person name="Wang Z."/>
            <person name="Li J."/>
        </authorList>
    </citation>
    <scope>NUCLEOTIDE SEQUENCE [LARGE SCALE GENOMIC DNA]</scope>
    <source>
        <strain evidence="9">2189</strain>
    </source>
</reference>
<dbReference type="AlphaFoldDB" id="A0A2U1T801"/>
<feature type="transmembrane region" description="Helical" evidence="7">
    <location>
        <begin position="230"/>
        <end position="255"/>
    </location>
</feature>
<feature type="transmembrane region" description="Helical" evidence="7">
    <location>
        <begin position="115"/>
        <end position="136"/>
    </location>
</feature>
<keyword evidence="6 7" id="KW-0472">Membrane</keyword>
<feature type="transmembrane region" description="Helical" evidence="7">
    <location>
        <begin position="375"/>
        <end position="400"/>
    </location>
</feature>
<keyword evidence="4 7" id="KW-0812">Transmembrane</keyword>
<sequence>MSRKKSGWLGPGLLISASFIGPGTVTTATVTGASYGFALTWAVAFSIIATIILQEMSVRLGLSARLSTGEALRATFSNKAARVAMIALVVAAIGVGGAAYAGGDTTGTSLALSSVTGLPVPVLAGIIAAVIIALLLSGSYKLLEKVMSVLVILLAAVFLVTVVAVKPDLGALLRGTFVPTIPDGSLLTAIALIGTTVVPYNVFLHSNLVREKWGAEDPETALKKGRVDNAVSITVGGLITLAILSTAAAVMFTQGLAAESGADLAEPLRPTLGAFAPWALAIGLFAAGLTSAIAGPLGAAYAITGLLGWSFDLKDPKFRGIFLVVVIVGAVIAITGANPIQVIILAQAANGVLLPIIAFFLLVTMNNRRVLGEHANGATANILGGAVFLITLVLGGITLYDLA</sequence>
<evidence type="ECO:0000256" key="7">
    <source>
        <dbReference type="SAM" id="Phobius"/>
    </source>
</evidence>
<dbReference type="GO" id="GO:0005886">
    <property type="term" value="C:plasma membrane"/>
    <property type="evidence" value="ECO:0007669"/>
    <property type="project" value="TreeGrafter"/>
</dbReference>
<dbReference type="PRINTS" id="PR00447">
    <property type="entry name" value="NATRESASSCMP"/>
</dbReference>
<evidence type="ECO:0000313" key="9">
    <source>
        <dbReference type="Proteomes" id="UP000244989"/>
    </source>
</evidence>
<proteinExistence type="inferred from homology"/>
<gene>
    <name evidence="8" type="ORF">DF222_03235</name>
</gene>
<evidence type="ECO:0000256" key="1">
    <source>
        <dbReference type="ARBA" id="ARBA00004141"/>
    </source>
</evidence>
<keyword evidence="9" id="KW-1185">Reference proteome</keyword>
<feature type="transmembrane region" description="Helical" evidence="7">
    <location>
        <begin position="37"/>
        <end position="62"/>
    </location>
</feature>
<dbReference type="GO" id="GO:0005384">
    <property type="term" value="F:manganese ion transmembrane transporter activity"/>
    <property type="evidence" value="ECO:0007669"/>
    <property type="project" value="TreeGrafter"/>
</dbReference>
<evidence type="ECO:0000256" key="3">
    <source>
        <dbReference type="ARBA" id="ARBA00022448"/>
    </source>
</evidence>
<dbReference type="RefSeq" id="WP_108432429.1">
    <property type="nucleotide sequence ID" value="NZ_CP026947.1"/>
</dbReference>
<dbReference type="InterPro" id="IPR001046">
    <property type="entry name" value="NRAMP_fam"/>
</dbReference>
<comment type="similarity">
    <text evidence="2">Belongs to the sodium:solute symporter (SSF) (TC 2.A.21) family.</text>
</comment>
<organism evidence="8 9">
    <name type="scientific">Corynebacterium yudongzhengii</name>
    <dbReference type="NCBI Taxonomy" id="2080740"/>
    <lineage>
        <taxon>Bacteria</taxon>
        <taxon>Bacillati</taxon>
        <taxon>Actinomycetota</taxon>
        <taxon>Actinomycetes</taxon>
        <taxon>Mycobacteriales</taxon>
        <taxon>Corynebacteriaceae</taxon>
        <taxon>Corynebacterium</taxon>
    </lineage>
</organism>
<dbReference type="NCBIfam" id="NF037982">
    <property type="entry name" value="Nramp_1"/>
    <property type="match status" value="1"/>
</dbReference>
<keyword evidence="3" id="KW-0813">Transport</keyword>
<comment type="subcellular location">
    <subcellularLocation>
        <location evidence="1">Membrane</location>
        <topology evidence="1">Multi-pass membrane protein</topology>
    </subcellularLocation>
</comment>
<dbReference type="Proteomes" id="UP000244989">
    <property type="component" value="Unassembled WGS sequence"/>
</dbReference>
<name>A0A2U1T801_9CORY</name>
<dbReference type="InterPro" id="IPR038377">
    <property type="entry name" value="Na/Glc_symporter_sf"/>
</dbReference>
<dbReference type="GO" id="GO:0015086">
    <property type="term" value="F:cadmium ion transmembrane transporter activity"/>
    <property type="evidence" value="ECO:0007669"/>
    <property type="project" value="TreeGrafter"/>
</dbReference>
<dbReference type="EMBL" id="QEEZ01000005">
    <property type="protein sequence ID" value="PWC02119.1"/>
    <property type="molecule type" value="Genomic_DNA"/>
</dbReference>
<dbReference type="Pfam" id="PF01566">
    <property type="entry name" value="Nramp"/>
    <property type="match status" value="1"/>
</dbReference>
<feature type="transmembrane region" description="Helical" evidence="7">
    <location>
        <begin position="343"/>
        <end position="363"/>
    </location>
</feature>
<dbReference type="PANTHER" id="PTHR11706:SF33">
    <property type="entry name" value="NATURAL RESISTANCE-ASSOCIATED MACROPHAGE PROTEIN 2"/>
    <property type="match status" value="1"/>
</dbReference>
<evidence type="ECO:0000256" key="6">
    <source>
        <dbReference type="ARBA" id="ARBA00023136"/>
    </source>
</evidence>
<accession>A0A2U1T801</accession>
<dbReference type="PANTHER" id="PTHR11706">
    <property type="entry name" value="SOLUTE CARRIER PROTEIN FAMILY 11 MEMBER"/>
    <property type="match status" value="1"/>
</dbReference>
<feature type="transmembrane region" description="Helical" evidence="7">
    <location>
        <begin position="83"/>
        <end position="103"/>
    </location>
</feature>